<comment type="catalytic activity">
    <reaction evidence="6">
        <text>O-phospho-L-tyrosyl-[protein] + H2O = L-tyrosyl-[protein] + phosphate</text>
        <dbReference type="Rhea" id="RHEA:10684"/>
        <dbReference type="Rhea" id="RHEA-COMP:10136"/>
        <dbReference type="Rhea" id="RHEA-COMP:20101"/>
        <dbReference type="ChEBI" id="CHEBI:15377"/>
        <dbReference type="ChEBI" id="CHEBI:43474"/>
        <dbReference type="ChEBI" id="CHEBI:46858"/>
        <dbReference type="ChEBI" id="CHEBI:61978"/>
        <dbReference type="EC" id="3.1.3.48"/>
    </reaction>
</comment>
<evidence type="ECO:0000256" key="4">
    <source>
        <dbReference type="ARBA" id="ARBA00022801"/>
    </source>
</evidence>
<dbReference type="RefSeq" id="XP_013786998.1">
    <property type="nucleotide sequence ID" value="XM_013931544.2"/>
</dbReference>
<dbReference type="PRINTS" id="PR00720">
    <property type="entry name" value="MAMMALPTPASE"/>
</dbReference>
<dbReference type="Pfam" id="PF01451">
    <property type="entry name" value="LMWPc"/>
    <property type="match status" value="1"/>
</dbReference>
<dbReference type="InterPro" id="IPR050438">
    <property type="entry name" value="LMW_PTPase"/>
</dbReference>
<dbReference type="InterPro" id="IPR036196">
    <property type="entry name" value="Ptyr_pPase_sf"/>
</dbReference>
<dbReference type="Proteomes" id="UP000694941">
    <property type="component" value="Unplaced"/>
</dbReference>
<protein>
    <recommendedName>
        <fullName evidence="6">Low molecular weight phosphotyrosine protein phosphatase</fullName>
        <shortName evidence="6">LMW-PTP</shortName>
        <shortName evidence="6">LMW-PTPase</shortName>
        <ecNumber evidence="6">3.1.3.2</ecNumber>
        <ecNumber evidence="6">3.1.3.48</ecNumber>
    </recommendedName>
    <alternativeName>
        <fullName evidence="6">Low molecular weight cytosolic acid phosphatase</fullName>
    </alternativeName>
</protein>
<keyword evidence="5 6" id="KW-0904">Protein phosphatase</keyword>
<dbReference type="InterPro" id="IPR002115">
    <property type="entry name" value="Tyr_Pase_low_mol_wt_mml"/>
</dbReference>
<evidence type="ECO:0000256" key="6">
    <source>
        <dbReference type="RuleBase" id="RU368115"/>
    </source>
</evidence>
<evidence type="ECO:0000256" key="2">
    <source>
        <dbReference type="ARBA" id="ARBA00011063"/>
    </source>
</evidence>
<dbReference type="GeneID" id="106470960"/>
<keyword evidence="4 6" id="KW-0378">Hydrolase</keyword>
<reference evidence="9" key="1">
    <citation type="submission" date="2025-08" db="UniProtKB">
        <authorList>
            <consortium name="RefSeq"/>
        </authorList>
    </citation>
    <scope>IDENTIFICATION</scope>
    <source>
        <tissue evidence="9">Muscle</tissue>
    </source>
</reference>
<keyword evidence="8" id="KW-1185">Reference proteome</keyword>
<name>A0ABM1BR19_LIMPO</name>
<dbReference type="EC" id="3.1.3.48" evidence="6"/>
<comment type="function">
    <text evidence="6">Acts on tyrosine phosphorylated proteins, low-MW aryl phosphates and natural and synthetic acyl phosphates.</text>
</comment>
<dbReference type="PANTHER" id="PTHR11717">
    <property type="entry name" value="LOW MOLECULAR WEIGHT PROTEIN TYROSINE PHOSPHATASE"/>
    <property type="match status" value="1"/>
</dbReference>
<evidence type="ECO:0000256" key="1">
    <source>
        <dbReference type="ARBA" id="ARBA00004496"/>
    </source>
</evidence>
<dbReference type="Gene3D" id="3.40.50.2300">
    <property type="match status" value="1"/>
</dbReference>
<dbReference type="PRINTS" id="PR00719">
    <property type="entry name" value="LMWPTPASE"/>
</dbReference>
<gene>
    <name evidence="9" type="primary">LOC106470960</name>
</gene>
<dbReference type="SUPFAM" id="SSF52788">
    <property type="entry name" value="Phosphotyrosine protein phosphatases I"/>
    <property type="match status" value="1"/>
</dbReference>
<sequence>MDKKKSVLFVCLGNICRSPIAEAVFAHIAKQRGVLDQWVIDSAATGDWHVGCQPDKRARNCMKKYGIEMNHKARLVYEDDFNNFDYVFGMDENNINDLKEIAPRSYTAKLELLGKYDPEGELIIEDPYYDRGDEGFEKVYEQCIRCCNNFLDKNP</sequence>
<evidence type="ECO:0000313" key="8">
    <source>
        <dbReference type="Proteomes" id="UP000694941"/>
    </source>
</evidence>
<dbReference type="InterPro" id="IPR017867">
    <property type="entry name" value="Tyr_phospatase_low_mol_wt"/>
</dbReference>
<dbReference type="InterPro" id="IPR023485">
    <property type="entry name" value="Ptyr_pPase"/>
</dbReference>
<evidence type="ECO:0000256" key="5">
    <source>
        <dbReference type="ARBA" id="ARBA00022912"/>
    </source>
</evidence>
<comment type="catalytic activity">
    <reaction evidence="6">
        <text>a phosphate monoester + H2O = an alcohol + phosphate</text>
        <dbReference type="Rhea" id="RHEA:15017"/>
        <dbReference type="ChEBI" id="CHEBI:15377"/>
        <dbReference type="ChEBI" id="CHEBI:30879"/>
        <dbReference type="ChEBI" id="CHEBI:43474"/>
        <dbReference type="ChEBI" id="CHEBI:67140"/>
        <dbReference type="EC" id="3.1.3.2"/>
    </reaction>
</comment>
<comment type="subcellular location">
    <subcellularLocation>
        <location evidence="1 6">Cytoplasm</location>
    </subcellularLocation>
</comment>
<dbReference type="SMART" id="SM00226">
    <property type="entry name" value="LMWPc"/>
    <property type="match status" value="1"/>
</dbReference>
<accession>A0ABM1BR19</accession>
<proteinExistence type="inferred from homology"/>
<keyword evidence="3 6" id="KW-0963">Cytoplasm</keyword>
<comment type="similarity">
    <text evidence="2 6">Belongs to the low molecular weight phosphotyrosine protein phosphatase family.</text>
</comment>
<evidence type="ECO:0000313" key="9">
    <source>
        <dbReference type="RefSeq" id="XP_013786998.1"/>
    </source>
</evidence>
<evidence type="ECO:0000259" key="7">
    <source>
        <dbReference type="SMART" id="SM00226"/>
    </source>
</evidence>
<dbReference type="EC" id="3.1.3.2" evidence="6"/>
<evidence type="ECO:0000256" key="3">
    <source>
        <dbReference type="ARBA" id="ARBA00022490"/>
    </source>
</evidence>
<dbReference type="CDD" id="cd16343">
    <property type="entry name" value="LMWPTP"/>
    <property type="match status" value="1"/>
</dbReference>
<feature type="domain" description="Phosphotyrosine protein phosphatase I" evidence="7">
    <location>
        <begin position="5"/>
        <end position="153"/>
    </location>
</feature>
<dbReference type="PANTHER" id="PTHR11717:SF7">
    <property type="entry name" value="LOW MOLECULAR WEIGHT PHOSPHOTYROSINE PROTEIN PHOSPHATASE"/>
    <property type="match status" value="1"/>
</dbReference>
<organism evidence="8 9">
    <name type="scientific">Limulus polyphemus</name>
    <name type="common">Atlantic horseshoe crab</name>
    <dbReference type="NCBI Taxonomy" id="6850"/>
    <lineage>
        <taxon>Eukaryota</taxon>
        <taxon>Metazoa</taxon>
        <taxon>Ecdysozoa</taxon>
        <taxon>Arthropoda</taxon>
        <taxon>Chelicerata</taxon>
        <taxon>Merostomata</taxon>
        <taxon>Xiphosura</taxon>
        <taxon>Limulidae</taxon>
        <taxon>Limulus</taxon>
    </lineage>
</organism>